<reference evidence="2 3" key="1">
    <citation type="submission" date="2019-04" db="EMBL/GenBank/DDBJ databases">
        <title>Azoarcus nasutitermitis sp. nov. isolated from termite nest.</title>
        <authorList>
            <person name="Lin S.-Y."/>
            <person name="Hameed A."/>
            <person name="Hsu Y.-H."/>
            <person name="Young C.-C."/>
        </authorList>
    </citation>
    <scope>NUCLEOTIDE SEQUENCE [LARGE SCALE GENOMIC DNA]</scope>
    <source>
        <strain evidence="2 3">CC-YHH838</strain>
    </source>
</reference>
<dbReference type="Proteomes" id="UP000308430">
    <property type="component" value="Unassembled WGS sequence"/>
</dbReference>
<name>A0A4S4B0H0_9RHOO</name>
<feature type="region of interest" description="Disordered" evidence="1">
    <location>
        <begin position="13"/>
        <end position="55"/>
    </location>
</feature>
<protein>
    <submittedName>
        <fullName evidence="2">Uncharacterized protein</fullName>
    </submittedName>
</protein>
<evidence type="ECO:0000256" key="1">
    <source>
        <dbReference type="SAM" id="MobiDB-lite"/>
    </source>
</evidence>
<accession>A0A4S4B0H0</accession>
<evidence type="ECO:0000313" key="3">
    <source>
        <dbReference type="Proteomes" id="UP000308430"/>
    </source>
</evidence>
<comment type="caution">
    <text evidence="2">The sequence shown here is derived from an EMBL/GenBank/DDBJ whole genome shotgun (WGS) entry which is preliminary data.</text>
</comment>
<feature type="compositionally biased region" description="Low complexity" evidence="1">
    <location>
        <begin position="13"/>
        <end position="46"/>
    </location>
</feature>
<sequence>MLLTLCAPSVRAQAPAAPAQAEPAAQPVQAPTAPPVTAQQQGGAAPAEEEDEDWRDTSEYRFLSLGDASLRLEMVAMAMQVRDYCANRRVPDDFVRDRLARLSVLSGRTENCRSLLDY</sequence>
<dbReference type="AlphaFoldDB" id="A0A4S4B0H0"/>
<gene>
    <name evidence="2" type="ORF">E6C76_07855</name>
</gene>
<dbReference type="OrthoDB" id="8527883at2"/>
<proteinExistence type="predicted"/>
<keyword evidence="3" id="KW-1185">Reference proteome</keyword>
<dbReference type="EMBL" id="SSOC01000003">
    <property type="protein sequence ID" value="THF65951.1"/>
    <property type="molecule type" value="Genomic_DNA"/>
</dbReference>
<organism evidence="2 3">
    <name type="scientific">Pseudothauera nasutitermitis</name>
    <dbReference type="NCBI Taxonomy" id="2565930"/>
    <lineage>
        <taxon>Bacteria</taxon>
        <taxon>Pseudomonadati</taxon>
        <taxon>Pseudomonadota</taxon>
        <taxon>Betaproteobacteria</taxon>
        <taxon>Rhodocyclales</taxon>
        <taxon>Zoogloeaceae</taxon>
        <taxon>Pseudothauera</taxon>
    </lineage>
</organism>
<evidence type="ECO:0000313" key="2">
    <source>
        <dbReference type="EMBL" id="THF65951.1"/>
    </source>
</evidence>